<dbReference type="Pfam" id="PF22435">
    <property type="entry name" value="MRM3-like_sub_bind"/>
    <property type="match status" value="1"/>
</dbReference>
<dbReference type="PANTHER" id="PTHR43191:SF2">
    <property type="entry name" value="RRNA METHYLTRANSFERASE 3, MITOCHONDRIAL"/>
    <property type="match status" value="1"/>
</dbReference>
<proteinExistence type="inferred from homology"/>
<reference evidence="5" key="1">
    <citation type="submission" date="2020-10" db="EMBL/GenBank/DDBJ databases">
        <authorList>
            <person name="Gilroy R."/>
        </authorList>
    </citation>
    <scope>NUCLEOTIDE SEQUENCE</scope>
    <source>
        <strain evidence="5">ChiSxjej1B13-7041</strain>
    </source>
</reference>
<dbReference type="GO" id="GO:0003723">
    <property type="term" value="F:RNA binding"/>
    <property type="evidence" value="ECO:0007669"/>
    <property type="project" value="InterPro"/>
</dbReference>
<dbReference type="AlphaFoldDB" id="A0A9D1EKS9"/>
<sequence length="270" mass="29996">MITSIANPQVKRVVQLQKKARLRREEGLFVVEGPRMFREVPRERLEKVYVSSGYLTLPEHREQLAGMDWEEVEDKVFARMSDTQSPQGVLCLVRQREDSLDSLLEREAPLLLVLEDIQDPGNLGTIFRTAEGAGVHGIIMSRGCADIYNPKTIRSTMGSIYRVPFCVCQELSPALDRLEQAGVRTYAAHLQGKNTYDQESYLGGTAFLIGNEGNGLSPEVSARAACRIRIPMEGQLESLNAGVAAAILMYEAGRQRRNVSTSSVCHCPAR</sequence>
<name>A0A9D1EKS9_9FIRM</name>
<dbReference type="InterPro" id="IPR029028">
    <property type="entry name" value="Alpha/beta_knot_MTases"/>
</dbReference>
<dbReference type="SUPFAM" id="SSF55315">
    <property type="entry name" value="L30e-like"/>
    <property type="match status" value="1"/>
</dbReference>
<dbReference type="Gene3D" id="3.30.1330.30">
    <property type="match status" value="1"/>
</dbReference>
<dbReference type="InterPro" id="IPR001537">
    <property type="entry name" value="SpoU_MeTrfase"/>
</dbReference>
<evidence type="ECO:0000313" key="5">
    <source>
        <dbReference type="EMBL" id="HIR93713.1"/>
    </source>
</evidence>
<gene>
    <name evidence="5" type="ORF">IAB98_09880</name>
</gene>
<dbReference type="GO" id="GO:0005737">
    <property type="term" value="C:cytoplasm"/>
    <property type="evidence" value="ECO:0007669"/>
    <property type="project" value="UniProtKB-ARBA"/>
</dbReference>
<comment type="caution">
    <text evidence="5">The sequence shown here is derived from an EMBL/GenBank/DDBJ whole genome shotgun (WGS) entry which is preliminary data.</text>
</comment>
<feature type="domain" description="RNA 2-O ribose methyltransferase substrate binding" evidence="4">
    <location>
        <begin position="30"/>
        <end position="99"/>
    </location>
</feature>
<dbReference type="EMBL" id="DVHU01000089">
    <property type="protein sequence ID" value="HIR93713.1"/>
    <property type="molecule type" value="Genomic_DNA"/>
</dbReference>
<dbReference type="InterPro" id="IPR029026">
    <property type="entry name" value="tRNA_m1G_MTases_N"/>
</dbReference>
<protein>
    <submittedName>
        <fullName evidence="5">RNA methyltransferase</fullName>
    </submittedName>
</protein>
<organism evidence="5 6">
    <name type="scientific">Candidatus Egerieimonas intestinavium</name>
    <dbReference type="NCBI Taxonomy" id="2840777"/>
    <lineage>
        <taxon>Bacteria</taxon>
        <taxon>Bacillati</taxon>
        <taxon>Bacillota</taxon>
        <taxon>Clostridia</taxon>
        <taxon>Lachnospirales</taxon>
        <taxon>Lachnospiraceae</taxon>
        <taxon>Lachnospiraceae incertae sedis</taxon>
        <taxon>Candidatus Egerieimonas</taxon>
    </lineage>
</organism>
<dbReference type="GO" id="GO:0032259">
    <property type="term" value="P:methylation"/>
    <property type="evidence" value="ECO:0007669"/>
    <property type="project" value="UniProtKB-KW"/>
</dbReference>
<dbReference type="CDD" id="cd18095">
    <property type="entry name" value="SpoU-like_rRNA-MTase"/>
    <property type="match status" value="1"/>
</dbReference>
<dbReference type="InterPro" id="IPR051259">
    <property type="entry name" value="rRNA_Methyltransferase"/>
</dbReference>
<dbReference type="Proteomes" id="UP000886841">
    <property type="component" value="Unassembled WGS sequence"/>
</dbReference>
<dbReference type="Pfam" id="PF00588">
    <property type="entry name" value="SpoU_methylase"/>
    <property type="match status" value="1"/>
</dbReference>
<dbReference type="GO" id="GO:0006396">
    <property type="term" value="P:RNA processing"/>
    <property type="evidence" value="ECO:0007669"/>
    <property type="project" value="InterPro"/>
</dbReference>
<dbReference type="InterPro" id="IPR053888">
    <property type="entry name" value="MRM3-like_sub_bind"/>
</dbReference>
<dbReference type="InterPro" id="IPR013123">
    <property type="entry name" value="SpoU_subst-bd"/>
</dbReference>
<comment type="similarity">
    <text evidence="1">Belongs to the class IV-like SAM-binding methyltransferase superfamily. RNA methyltransferase TrmH family.</text>
</comment>
<dbReference type="PANTHER" id="PTHR43191">
    <property type="entry name" value="RRNA METHYLTRANSFERASE 3"/>
    <property type="match status" value="1"/>
</dbReference>
<reference evidence="5" key="2">
    <citation type="journal article" date="2021" name="PeerJ">
        <title>Extensive microbial diversity within the chicken gut microbiome revealed by metagenomics and culture.</title>
        <authorList>
            <person name="Gilroy R."/>
            <person name="Ravi A."/>
            <person name="Getino M."/>
            <person name="Pursley I."/>
            <person name="Horton D.L."/>
            <person name="Alikhan N.F."/>
            <person name="Baker D."/>
            <person name="Gharbi K."/>
            <person name="Hall N."/>
            <person name="Watson M."/>
            <person name="Adriaenssens E.M."/>
            <person name="Foster-Nyarko E."/>
            <person name="Jarju S."/>
            <person name="Secka A."/>
            <person name="Antonio M."/>
            <person name="Oren A."/>
            <person name="Chaudhuri R.R."/>
            <person name="La Ragione R."/>
            <person name="Hildebrand F."/>
            <person name="Pallen M.J."/>
        </authorList>
    </citation>
    <scope>NUCLEOTIDE SEQUENCE</scope>
    <source>
        <strain evidence="5">ChiSxjej1B13-7041</strain>
    </source>
</reference>
<evidence type="ECO:0000256" key="2">
    <source>
        <dbReference type="ARBA" id="ARBA00022603"/>
    </source>
</evidence>
<keyword evidence="2 5" id="KW-0489">Methyltransferase</keyword>
<evidence type="ECO:0000313" key="6">
    <source>
        <dbReference type="Proteomes" id="UP000886841"/>
    </source>
</evidence>
<evidence type="ECO:0000259" key="4">
    <source>
        <dbReference type="SMART" id="SM00967"/>
    </source>
</evidence>
<evidence type="ECO:0000256" key="1">
    <source>
        <dbReference type="ARBA" id="ARBA00007228"/>
    </source>
</evidence>
<evidence type="ECO:0000256" key="3">
    <source>
        <dbReference type="ARBA" id="ARBA00022679"/>
    </source>
</evidence>
<dbReference type="InterPro" id="IPR029064">
    <property type="entry name" value="Ribosomal_eL30-like_sf"/>
</dbReference>
<dbReference type="SUPFAM" id="SSF75217">
    <property type="entry name" value="alpha/beta knot"/>
    <property type="match status" value="1"/>
</dbReference>
<dbReference type="SMART" id="SM00967">
    <property type="entry name" value="SpoU_sub_bind"/>
    <property type="match status" value="1"/>
</dbReference>
<dbReference type="GO" id="GO:0008173">
    <property type="term" value="F:RNA methyltransferase activity"/>
    <property type="evidence" value="ECO:0007669"/>
    <property type="project" value="InterPro"/>
</dbReference>
<keyword evidence="3" id="KW-0808">Transferase</keyword>
<accession>A0A9D1EKS9</accession>
<dbReference type="Gene3D" id="3.40.1280.10">
    <property type="match status" value="1"/>
</dbReference>